<protein>
    <submittedName>
        <fullName evidence="1">Uncharacterized protein</fullName>
    </submittedName>
</protein>
<dbReference type="Proteomes" id="UP000322667">
    <property type="component" value="Chromosome D02"/>
</dbReference>
<sequence length="118" mass="13671">MFMKIVKHIHKKISQQRRFGVSEVGSSLATRPVSPCRGCWSQVTETITSDGWRSKFTLNPFPRRSIIWSQNRRKLSQNPKKWEKPFDFYSLLRCLPWTLRGPSLLDSEGTSGDTAKQD</sequence>
<accession>A0A5D2LSJ2</accession>
<dbReference type="EMBL" id="CM017624">
    <property type="protein sequence ID" value="TYH82020.1"/>
    <property type="molecule type" value="Genomic_DNA"/>
</dbReference>
<proteinExistence type="predicted"/>
<dbReference type="AlphaFoldDB" id="A0A5D2LSJ2"/>
<keyword evidence="2" id="KW-1185">Reference proteome</keyword>
<reference evidence="1 2" key="1">
    <citation type="submission" date="2019-07" db="EMBL/GenBank/DDBJ databases">
        <title>WGS assembly of Gossypium tomentosum.</title>
        <authorList>
            <person name="Chen Z.J."/>
            <person name="Sreedasyam A."/>
            <person name="Ando A."/>
            <person name="Song Q."/>
            <person name="De L."/>
            <person name="Hulse-Kemp A."/>
            <person name="Ding M."/>
            <person name="Ye W."/>
            <person name="Kirkbride R."/>
            <person name="Jenkins J."/>
            <person name="Plott C."/>
            <person name="Lovell J."/>
            <person name="Lin Y.-M."/>
            <person name="Vaughn R."/>
            <person name="Liu B."/>
            <person name="Li W."/>
            <person name="Simpson S."/>
            <person name="Scheffler B."/>
            <person name="Saski C."/>
            <person name="Grover C."/>
            <person name="Hu G."/>
            <person name="Conover J."/>
            <person name="Carlson J."/>
            <person name="Shu S."/>
            <person name="Boston L."/>
            <person name="Williams M."/>
            <person name="Peterson D."/>
            <person name="Mcgee K."/>
            <person name="Jones D."/>
            <person name="Wendel J."/>
            <person name="Stelly D."/>
            <person name="Grimwood J."/>
            <person name="Schmutz J."/>
        </authorList>
    </citation>
    <scope>NUCLEOTIDE SEQUENCE [LARGE SCALE GENOMIC DNA]</scope>
    <source>
        <strain evidence="1">7179.01</strain>
    </source>
</reference>
<evidence type="ECO:0000313" key="2">
    <source>
        <dbReference type="Proteomes" id="UP000322667"/>
    </source>
</evidence>
<organism evidence="1 2">
    <name type="scientific">Gossypium tomentosum</name>
    <name type="common">Hawaiian cotton</name>
    <name type="synonym">Gossypium sandvicense</name>
    <dbReference type="NCBI Taxonomy" id="34277"/>
    <lineage>
        <taxon>Eukaryota</taxon>
        <taxon>Viridiplantae</taxon>
        <taxon>Streptophyta</taxon>
        <taxon>Embryophyta</taxon>
        <taxon>Tracheophyta</taxon>
        <taxon>Spermatophyta</taxon>
        <taxon>Magnoliopsida</taxon>
        <taxon>eudicotyledons</taxon>
        <taxon>Gunneridae</taxon>
        <taxon>Pentapetalae</taxon>
        <taxon>rosids</taxon>
        <taxon>malvids</taxon>
        <taxon>Malvales</taxon>
        <taxon>Malvaceae</taxon>
        <taxon>Malvoideae</taxon>
        <taxon>Gossypium</taxon>
    </lineage>
</organism>
<gene>
    <name evidence="1" type="ORF">ES332_D02G028000v1</name>
</gene>
<name>A0A5D2LSJ2_GOSTO</name>
<evidence type="ECO:0000313" key="1">
    <source>
        <dbReference type="EMBL" id="TYH82020.1"/>
    </source>
</evidence>